<dbReference type="InterPro" id="IPR026960">
    <property type="entry name" value="RVT-Znf"/>
</dbReference>
<organism evidence="3 4">
    <name type="scientific">Raphanus sativus</name>
    <name type="common">Radish</name>
    <name type="synonym">Raphanus raphanistrum var. sativus</name>
    <dbReference type="NCBI Taxonomy" id="3726"/>
    <lineage>
        <taxon>Eukaryota</taxon>
        <taxon>Viridiplantae</taxon>
        <taxon>Streptophyta</taxon>
        <taxon>Embryophyta</taxon>
        <taxon>Tracheophyta</taxon>
        <taxon>Spermatophyta</taxon>
        <taxon>Magnoliopsida</taxon>
        <taxon>eudicotyledons</taxon>
        <taxon>Gunneridae</taxon>
        <taxon>Pentapetalae</taxon>
        <taxon>rosids</taxon>
        <taxon>malvids</taxon>
        <taxon>Brassicales</taxon>
        <taxon>Brassicaceae</taxon>
        <taxon>Brassiceae</taxon>
        <taxon>Raphanus</taxon>
    </lineage>
</organism>
<feature type="domain" description="RNase H type-1" evidence="1">
    <location>
        <begin position="213"/>
        <end position="323"/>
    </location>
</feature>
<sequence>MHTFGHSKNRESIRQSQATTLCCYNLRTTTRPLRRSSYRVEQVGLVTPSISKLKLFLWKILHGALPTGENLQKREMLSNTVCPQCGQRETTLHLFFQCAFAQEVWLQTPWESTFDSSQVSSVVDEHAISMKRRLLPPTGVTINIFPWILWFIWLSRNQLTFENRKSSAADTTCKAIQAAQEWEKAQPIVTPRPIHLPPTPSLQDLPEHTIICNTDGAWRSDSLAAGIGWILKDATGEIDRGGRSFLFVSSAQMAEALAIRDALIHASTLGYTSIWLRSDAQALITAIRANRRPTELYGVLSDIASLSSSFSLCVFSFCPRSSNGLRTQ</sequence>
<dbReference type="InterPro" id="IPR002156">
    <property type="entry name" value="RNaseH_domain"/>
</dbReference>
<proteinExistence type="predicted"/>
<reference evidence="4" key="1">
    <citation type="submission" date="2025-08" db="UniProtKB">
        <authorList>
            <consortium name="RefSeq"/>
        </authorList>
    </citation>
    <scope>IDENTIFICATION</scope>
    <source>
        <tissue evidence="4">Leaf</tissue>
    </source>
</reference>
<dbReference type="CDD" id="cd06222">
    <property type="entry name" value="RNase_H_like"/>
    <property type="match status" value="1"/>
</dbReference>
<dbReference type="RefSeq" id="XP_056856820.1">
    <property type="nucleotide sequence ID" value="XM_057000840.1"/>
</dbReference>
<gene>
    <name evidence="4" type="primary">LOC130506206</name>
</gene>
<dbReference type="InterPro" id="IPR036397">
    <property type="entry name" value="RNaseH_sf"/>
</dbReference>
<dbReference type="PANTHER" id="PTHR47074:SF49">
    <property type="entry name" value="POLYNUCLEOTIDYL TRANSFERASE, RIBONUCLEASE H-LIKE SUPERFAMILY PROTEIN"/>
    <property type="match status" value="1"/>
</dbReference>
<dbReference type="Proteomes" id="UP000504610">
    <property type="component" value="Unplaced"/>
</dbReference>
<feature type="domain" description="Reverse transcriptase zinc-binding" evidence="2">
    <location>
        <begin position="49"/>
        <end position="105"/>
    </location>
</feature>
<protein>
    <submittedName>
        <fullName evidence="4">Uncharacterized protein LOC130506206</fullName>
    </submittedName>
</protein>
<dbReference type="GeneID" id="130506206"/>
<dbReference type="InterPro" id="IPR044730">
    <property type="entry name" value="RNase_H-like_dom_plant"/>
</dbReference>
<accession>A0A9W3CYX8</accession>
<dbReference type="InterPro" id="IPR012337">
    <property type="entry name" value="RNaseH-like_sf"/>
</dbReference>
<dbReference type="Pfam" id="PF13456">
    <property type="entry name" value="RVT_3"/>
    <property type="match status" value="1"/>
</dbReference>
<evidence type="ECO:0000313" key="3">
    <source>
        <dbReference type="Proteomes" id="UP000504610"/>
    </source>
</evidence>
<dbReference type="SUPFAM" id="SSF53098">
    <property type="entry name" value="Ribonuclease H-like"/>
    <property type="match status" value="1"/>
</dbReference>
<dbReference type="GO" id="GO:0004523">
    <property type="term" value="F:RNA-DNA hybrid ribonuclease activity"/>
    <property type="evidence" value="ECO:0007669"/>
    <property type="project" value="InterPro"/>
</dbReference>
<dbReference type="InterPro" id="IPR052929">
    <property type="entry name" value="RNase_H-like_EbsB-rel"/>
</dbReference>
<dbReference type="Pfam" id="PF13966">
    <property type="entry name" value="zf-RVT"/>
    <property type="match status" value="1"/>
</dbReference>
<dbReference type="KEGG" id="rsz:130506206"/>
<dbReference type="OrthoDB" id="1109261at2759"/>
<name>A0A9W3CYX8_RAPSA</name>
<dbReference type="Gene3D" id="3.30.420.10">
    <property type="entry name" value="Ribonuclease H-like superfamily/Ribonuclease H"/>
    <property type="match status" value="1"/>
</dbReference>
<dbReference type="GO" id="GO:0003676">
    <property type="term" value="F:nucleic acid binding"/>
    <property type="evidence" value="ECO:0007669"/>
    <property type="project" value="InterPro"/>
</dbReference>
<evidence type="ECO:0000313" key="4">
    <source>
        <dbReference type="RefSeq" id="XP_056856820.1"/>
    </source>
</evidence>
<evidence type="ECO:0000259" key="2">
    <source>
        <dbReference type="Pfam" id="PF13966"/>
    </source>
</evidence>
<dbReference type="AlphaFoldDB" id="A0A9W3CYX8"/>
<evidence type="ECO:0000259" key="1">
    <source>
        <dbReference type="Pfam" id="PF13456"/>
    </source>
</evidence>
<dbReference type="PANTHER" id="PTHR47074">
    <property type="entry name" value="BNAC02G40300D PROTEIN"/>
    <property type="match status" value="1"/>
</dbReference>
<keyword evidence="3" id="KW-1185">Reference proteome</keyword>